<dbReference type="InterPro" id="IPR029058">
    <property type="entry name" value="AB_hydrolase_fold"/>
</dbReference>
<protein>
    <submittedName>
        <fullName evidence="2">Putative hydrolase YtaP isoform C</fullName>
    </submittedName>
</protein>
<evidence type="ECO:0000313" key="3">
    <source>
        <dbReference type="Proteomes" id="UP000289340"/>
    </source>
</evidence>
<sequence length="407" mass="46114">MQLISIHLIYFSKNLAKTRERIRQRERPLVSTTTIAAGKQERNMMKVAPTSPLPTRHVRILFHRTCLEHSIITTNSPKSLNYKRGTHFTRRSRTIAQAHTHSKIQTKMAENKAIEEAQSKFRSEFLQVLRSRRPAQVPLTVEFAKPVVNPLHQNSPPSIEEIKIMESCPRTDIENLEDLLEEENLYLNIEAYASRGYIAISVDSRYHGERATSATTYRDVWDLIRLADYLTQREDIDPSRIGITGISLGGMHAWFAAVADTRYAVVAPLIGIQGFQWAIGNDKWQARVDSIKPLFEAARDDLGKGAIDKEVVEKVWDRIAPGLASQFDSPYSVPTIAPRPLLIVNGAEDPRCPVAGLEIPRAQASQAYGQFDCLDNFKIITEPGVGHQLTRLQVKESSYWFDRFLNP</sequence>
<dbReference type="AlphaFoldDB" id="A0A445K6M4"/>
<gene>
    <name evidence="2" type="ORF">D0Y65_014099</name>
</gene>
<dbReference type="InterPro" id="IPR000073">
    <property type="entry name" value="AB_hydrolase_1"/>
</dbReference>
<keyword evidence="2" id="KW-0378">Hydrolase</keyword>
<dbReference type="Gene3D" id="3.40.50.1820">
    <property type="entry name" value="alpha/beta hydrolase"/>
    <property type="match status" value="1"/>
</dbReference>
<reference evidence="2 3" key="1">
    <citation type="submission" date="2018-09" db="EMBL/GenBank/DDBJ databases">
        <title>A high-quality reference genome of wild soybean provides a powerful tool to mine soybean genomes.</title>
        <authorList>
            <person name="Xie M."/>
            <person name="Chung C.Y.L."/>
            <person name="Li M.-W."/>
            <person name="Wong F.-L."/>
            <person name="Chan T.-F."/>
            <person name="Lam H.-M."/>
        </authorList>
    </citation>
    <scope>NUCLEOTIDE SEQUENCE [LARGE SCALE GENOMIC DNA]</scope>
    <source>
        <strain evidence="3">cv. W05</strain>
        <tissue evidence="2">Hypocotyl of etiolated seedlings</tissue>
    </source>
</reference>
<keyword evidence="3" id="KW-1185">Reference proteome</keyword>
<feature type="domain" description="AB hydrolase-1" evidence="1">
    <location>
        <begin position="191"/>
        <end position="389"/>
    </location>
</feature>
<name>A0A445K6M4_GLYSO</name>
<dbReference type="PANTHER" id="PTHR47381:SF3">
    <property type="entry name" value="ALPHA_BETA-HYDROLASES SUPERFAMILY PROTEIN"/>
    <property type="match status" value="1"/>
</dbReference>
<dbReference type="EMBL" id="QZWG01000006">
    <property type="protein sequence ID" value="RZC06435.1"/>
    <property type="molecule type" value="Genomic_DNA"/>
</dbReference>
<dbReference type="SUPFAM" id="SSF53474">
    <property type="entry name" value="alpha/beta-Hydrolases"/>
    <property type="match status" value="1"/>
</dbReference>
<accession>A0A445K6M4</accession>
<dbReference type="Proteomes" id="UP000289340">
    <property type="component" value="Chromosome 6"/>
</dbReference>
<comment type="caution">
    <text evidence="2">The sequence shown here is derived from an EMBL/GenBank/DDBJ whole genome shotgun (WGS) entry which is preliminary data.</text>
</comment>
<organism evidence="2 3">
    <name type="scientific">Glycine soja</name>
    <name type="common">Wild soybean</name>
    <dbReference type="NCBI Taxonomy" id="3848"/>
    <lineage>
        <taxon>Eukaryota</taxon>
        <taxon>Viridiplantae</taxon>
        <taxon>Streptophyta</taxon>
        <taxon>Embryophyta</taxon>
        <taxon>Tracheophyta</taxon>
        <taxon>Spermatophyta</taxon>
        <taxon>Magnoliopsida</taxon>
        <taxon>eudicotyledons</taxon>
        <taxon>Gunneridae</taxon>
        <taxon>Pentapetalae</taxon>
        <taxon>rosids</taxon>
        <taxon>fabids</taxon>
        <taxon>Fabales</taxon>
        <taxon>Fabaceae</taxon>
        <taxon>Papilionoideae</taxon>
        <taxon>50 kb inversion clade</taxon>
        <taxon>NPAAA clade</taxon>
        <taxon>indigoferoid/millettioid clade</taxon>
        <taxon>Phaseoleae</taxon>
        <taxon>Glycine</taxon>
        <taxon>Glycine subgen. Soja</taxon>
    </lineage>
</organism>
<evidence type="ECO:0000259" key="1">
    <source>
        <dbReference type="Pfam" id="PF12697"/>
    </source>
</evidence>
<dbReference type="PANTHER" id="PTHR47381">
    <property type="entry name" value="ALPHA/BETA-HYDROLASES SUPERFAMILY PROTEIN"/>
    <property type="match status" value="1"/>
</dbReference>
<proteinExistence type="predicted"/>
<dbReference type="Pfam" id="PF12697">
    <property type="entry name" value="Abhydrolase_6"/>
    <property type="match status" value="1"/>
</dbReference>
<evidence type="ECO:0000313" key="2">
    <source>
        <dbReference type="EMBL" id="RZC06435.1"/>
    </source>
</evidence>
<dbReference type="GO" id="GO:0016787">
    <property type="term" value="F:hydrolase activity"/>
    <property type="evidence" value="ECO:0007669"/>
    <property type="project" value="UniProtKB-KW"/>
</dbReference>